<proteinExistence type="predicted"/>
<dbReference type="SUPFAM" id="SSF54791">
    <property type="entry name" value="Eukaryotic type KH-domain (KH-domain type I)"/>
    <property type="match status" value="1"/>
</dbReference>
<evidence type="ECO:0000256" key="1">
    <source>
        <dbReference type="ARBA" id="ARBA00022737"/>
    </source>
</evidence>
<evidence type="ECO:0000256" key="3">
    <source>
        <dbReference type="SAM" id="MobiDB-lite"/>
    </source>
</evidence>
<name>A0A183EWX2_9BILA</name>
<evidence type="ECO:0000259" key="4">
    <source>
        <dbReference type="SMART" id="SM00322"/>
    </source>
</evidence>
<dbReference type="PANTHER" id="PTHR10288">
    <property type="entry name" value="KH DOMAIN CONTAINING RNA BINDING PROTEIN"/>
    <property type="match status" value="1"/>
</dbReference>
<keyword evidence="6" id="KW-1185">Reference proteome</keyword>
<dbReference type="Gene3D" id="3.30.1370.10">
    <property type="entry name" value="K Homology domain, type 1"/>
    <property type="match status" value="1"/>
</dbReference>
<reference evidence="7" key="1">
    <citation type="submission" date="2016-06" db="UniProtKB">
        <authorList>
            <consortium name="WormBaseParasite"/>
        </authorList>
    </citation>
    <scope>IDENTIFICATION</scope>
</reference>
<keyword evidence="2" id="KW-0694">RNA-binding</keyword>
<dbReference type="WBParaSite" id="GPUH_0002549301-mRNA-1">
    <property type="protein sequence ID" value="GPUH_0002549301-mRNA-1"/>
    <property type="gene ID" value="GPUH_0002549301"/>
</dbReference>
<organism evidence="7">
    <name type="scientific">Gongylonema pulchrum</name>
    <dbReference type="NCBI Taxonomy" id="637853"/>
    <lineage>
        <taxon>Eukaryota</taxon>
        <taxon>Metazoa</taxon>
        <taxon>Ecdysozoa</taxon>
        <taxon>Nematoda</taxon>
        <taxon>Chromadorea</taxon>
        <taxon>Rhabditida</taxon>
        <taxon>Spirurina</taxon>
        <taxon>Spiruromorpha</taxon>
        <taxon>Spiruroidea</taxon>
        <taxon>Gongylonematidae</taxon>
        <taxon>Gongylonema</taxon>
    </lineage>
</organism>
<feature type="domain" description="K Homology" evidence="4">
    <location>
        <begin position="18"/>
        <end position="89"/>
    </location>
</feature>
<dbReference type="Pfam" id="PF00013">
    <property type="entry name" value="KH_1"/>
    <property type="match status" value="1"/>
</dbReference>
<dbReference type="AlphaFoldDB" id="A0A183EWX2"/>
<keyword evidence="1" id="KW-0677">Repeat</keyword>
<gene>
    <name evidence="5" type="ORF">GPUH_LOCUS25462</name>
</gene>
<dbReference type="EMBL" id="UYRT01105319">
    <property type="protein sequence ID" value="VDN44234.1"/>
    <property type="molecule type" value="Genomic_DNA"/>
</dbReference>
<evidence type="ECO:0000313" key="5">
    <source>
        <dbReference type="EMBL" id="VDN44234.1"/>
    </source>
</evidence>
<feature type="region of interest" description="Disordered" evidence="3">
    <location>
        <begin position="1"/>
        <end position="21"/>
    </location>
</feature>
<dbReference type="InterPro" id="IPR004088">
    <property type="entry name" value="KH_dom_type_1"/>
</dbReference>
<dbReference type="CDD" id="cd22433">
    <property type="entry name" value="KH-I_HNRNPK_rpt2"/>
    <property type="match status" value="1"/>
</dbReference>
<dbReference type="OrthoDB" id="1937934at2759"/>
<dbReference type="Proteomes" id="UP000271098">
    <property type="component" value="Unassembled WGS sequence"/>
</dbReference>
<sequence length="138" mass="15487">MNFKNREDDRDRKGRRDGESEVRVLVHESHAGAVIGRGGSRIKELREKTGAQLKVFSRTAPQSSERLVLLNGEVDKIVECIAIIIDVLKEIPIKGPIRPYDPMYYDPDVIGDYGGYVPDRNFVNRVAPRREYGFGGGG</sequence>
<accession>A0A183EWX2</accession>
<evidence type="ECO:0000313" key="6">
    <source>
        <dbReference type="Proteomes" id="UP000271098"/>
    </source>
</evidence>
<dbReference type="GO" id="GO:0003723">
    <property type="term" value="F:RNA binding"/>
    <property type="evidence" value="ECO:0007669"/>
    <property type="project" value="UniProtKB-UniRule"/>
</dbReference>
<dbReference type="InterPro" id="IPR004087">
    <property type="entry name" value="KH_dom"/>
</dbReference>
<dbReference type="PROSITE" id="PS50084">
    <property type="entry name" value="KH_TYPE_1"/>
    <property type="match status" value="1"/>
</dbReference>
<dbReference type="SMART" id="SM00322">
    <property type="entry name" value="KH"/>
    <property type="match status" value="1"/>
</dbReference>
<evidence type="ECO:0000313" key="7">
    <source>
        <dbReference type="WBParaSite" id="GPUH_0002549301-mRNA-1"/>
    </source>
</evidence>
<reference evidence="5 6" key="2">
    <citation type="submission" date="2018-11" db="EMBL/GenBank/DDBJ databases">
        <authorList>
            <consortium name="Pathogen Informatics"/>
        </authorList>
    </citation>
    <scope>NUCLEOTIDE SEQUENCE [LARGE SCALE GENOMIC DNA]</scope>
</reference>
<protein>
    <submittedName>
        <fullName evidence="7">KH domain-containing protein</fullName>
    </submittedName>
</protein>
<evidence type="ECO:0000256" key="2">
    <source>
        <dbReference type="PROSITE-ProRule" id="PRU00117"/>
    </source>
</evidence>
<dbReference type="InterPro" id="IPR036612">
    <property type="entry name" value="KH_dom_type_1_sf"/>
</dbReference>